<dbReference type="Proteomes" id="UP001604277">
    <property type="component" value="Unassembled WGS sequence"/>
</dbReference>
<dbReference type="AlphaFoldDB" id="A0ABD1XE21"/>
<protein>
    <submittedName>
        <fullName evidence="2">Uncharacterized protein</fullName>
    </submittedName>
</protein>
<organism evidence="2 3">
    <name type="scientific">Forsythia ovata</name>
    <dbReference type="NCBI Taxonomy" id="205694"/>
    <lineage>
        <taxon>Eukaryota</taxon>
        <taxon>Viridiplantae</taxon>
        <taxon>Streptophyta</taxon>
        <taxon>Embryophyta</taxon>
        <taxon>Tracheophyta</taxon>
        <taxon>Spermatophyta</taxon>
        <taxon>Magnoliopsida</taxon>
        <taxon>eudicotyledons</taxon>
        <taxon>Gunneridae</taxon>
        <taxon>Pentapetalae</taxon>
        <taxon>asterids</taxon>
        <taxon>lamiids</taxon>
        <taxon>Lamiales</taxon>
        <taxon>Oleaceae</taxon>
        <taxon>Forsythieae</taxon>
        <taxon>Forsythia</taxon>
    </lineage>
</organism>
<gene>
    <name evidence="2" type="ORF">Fot_04669</name>
</gene>
<accession>A0ABD1XE21</accession>
<evidence type="ECO:0000313" key="2">
    <source>
        <dbReference type="EMBL" id="KAL2559930.1"/>
    </source>
</evidence>
<reference evidence="3" key="1">
    <citation type="submission" date="2024-07" db="EMBL/GenBank/DDBJ databases">
        <title>Two chromosome-level genome assemblies of Korean endemic species Abeliophyllum distichum and Forsythia ovata (Oleaceae).</title>
        <authorList>
            <person name="Jang H."/>
        </authorList>
    </citation>
    <scope>NUCLEOTIDE SEQUENCE [LARGE SCALE GENOMIC DNA]</scope>
</reference>
<keyword evidence="3" id="KW-1185">Reference proteome</keyword>
<comment type="caution">
    <text evidence="2">The sequence shown here is derived from an EMBL/GenBank/DDBJ whole genome shotgun (WGS) entry which is preliminary data.</text>
</comment>
<feature type="region of interest" description="Disordered" evidence="1">
    <location>
        <begin position="16"/>
        <end position="40"/>
    </location>
</feature>
<dbReference type="EMBL" id="JBFOLJ010000001">
    <property type="protein sequence ID" value="KAL2559930.1"/>
    <property type="molecule type" value="Genomic_DNA"/>
</dbReference>
<proteinExistence type="predicted"/>
<sequence length="106" mass="12396">MSERLVAKEPCLKRERLNAEKMSPKGLLQKSQVPSRERLDAEKSLIPCRRGLDAWEPSPMWKRLVAEEPSPKQERFDAKEPSPRWERLDVEKSLILCGRGLMWKRA</sequence>
<evidence type="ECO:0000256" key="1">
    <source>
        <dbReference type="SAM" id="MobiDB-lite"/>
    </source>
</evidence>
<evidence type="ECO:0000313" key="3">
    <source>
        <dbReference type="Proteomes" id="UP001604277"/>
    </source>
</evidence>
<name>A0ABD1XE21_9LAMI</name>